<evidence type="ECO:0000313" key="10">
    <source>
        <dbReference type="EMBL" id="KAF9668706.1"/>
    </source>
</evidence>
<evidence type="ECO:0000256" key="8">
    <source>
        <dbReference type="SAM" id="SignalP"/>
    </source>
</evidence>
<evidence type="ECO:0000256" key="2">
    <source>
        <dbReference type="ARBA" id="ARBA00022723"/>
    </source>
</evidence>
<feature type="signal peptide" evidence="8">
    <location>
        <begin position="1"/>
        <end position="20"/>
    </location>
</feature>
<evidence type="ECO:0000256" key="7">
    <source>
        <dbReference type="SAM" id="Phobius"/>
    </source>
</evidence>
<reference evidence="10 11" key="1">
    <citation type="submission" date="2020-10" db="EMBL/GenBank/DDBJ databases">
        <title>Plant Genome Project.</title>
        <authorList>
            <person name="Zhang R.-G."/>
        </authorList>
    </citation>
    <scope>NUCLEOTIDE SEQUENCE [LARGE SCALE GENOMIC DNA]</scope>
    <source>
        <strain evidence="10">FAFU-HL-1</strain>
        <tissue evidence="10">Leaf</tissue>
    </source>
</reference>
<dbReference type="PANTHER" id="PTHR33021:SF350">
    <property type="entry name" value="UCLACYANIN-2"/>
    <property type="match status" value="1"/>
</dbReference>
<dbReference type="Proteomes" id="UP000657918">
    <property type="component" value="Unassembled WGS sequence"/>
</dbReference>
<dbReference type="EMBL" id="JADGMS010000014">
    <property type="protein sequence ID" value="KAF9668706.1"/>
    <property type="molecule type" value="Genomic_DNA"/>
</dbReference>
<keyword evidence="7" id="KW-0812">Transmembrane</keyword>
<dbReference type="GO" id="GO:0009055">
    <property type="term" value="F:electron transfer activity"/>
    <property type="evidence" value="ECO:0007669"/>
    <property type="project" value="InterPro"/>
</dbReference>
<keyword evidence="1" id="KW-0813">Transport</keyword>
<dbReference type="InterPro" id="IPR008972">
    <property type="entry name" value="Cupredoxin"/>
</dbReference>
<dbReference type="PROSITE" id="PS00196">
    <property type="entry name" value="COPPER_BLUE"/>
    <property type="match status" value="1"/>
</dbReference>
<dbReference type="FunFam" id="2.60.40.420:FF:000003">
    <property type="entry name" value="Blue copper"/>
    <property type="match status" value="1"/>
</dbReference>
<dbReference type="InterPro" id="IPR003245">
    <property type="entry name" value="Phytocyanin_dom"/>
</dbReference>
<feature type="transmembrane region" description="Helical" evidence="7">
    <location>
        <begin position="174"/>
        <end position="193"/>
    </location>
</feature>
<dbReference type="OrthoDB" id="686200at2759"/>
<dbReference type="GO" id="GO:0046872">
    <property type="term" value="F:metal ion binding"/>
    <property type="evidence" value="ECO:0007669"/>
    <property type="project" value="UniProtKB-KW"/>
</dbReference>
<name>A0A835MPL0_9ROSI</name>
<evidence type="ECO:0000256" key="5">
    <source>
        <dbReference type="ARBA" id="ARBA00023180"/>
    </source>
</evidence>
<keyword evidence="7" id="KW-0472">Membrane</keyword>
<dbReference type="InterPro" id="IPR028871">
    <property type="entry name" value="BlueCu_1_BS"/>
</dbReference>
<keyword evidence="11" id="KW-1185">Reference proteome</keyword>
<dbReference type="InterPro" id="IPR039391">
    <property type="entry name" value="Phytocyanin-like"/>
</dbReference>
<feature type="region of interest" description="Disordered" evidence="6">
    <location>
        <begin position="123"/>
        <end position="167"/>
    </location>
</feature>
<keyword evidence="7" id="KW-1133">Transmembrane helix</keyword>
<evidence type="ECO:0000256" key="1">
    <source>
        <dbReference type="ARBA" id="ARBA00022448"/>
    </source>
</evidence>
<protein>
    <recommendedName>
        <fullName evidence="9">Phytocyanin domain-containing protein</fullName>
    </recommendedName>
</protein>
<dbReference type="SUPFAM" id="SSF49503">
    <property type="entry name" value="Cupredoxins"/>
    <property type="match status" value="1"/>
</dbReference>
<organism evidence="10 11">
    <name type="scientific">Salix dunnii</name>
    <dbReference type="NCBI Taxonomy" id="1413687"/>
    <lineage>
        <taxon>Eukaryota</taxon>
        <taxon>Viridiplantae</taxon>
        <taxon>Streptophyta</taxon>
        <taxon>Embryophyta</taxon>
        <taxon>Tracheophyta</taxon>
        <taxon>Spermatophyta</taxon>
        <taxon>Magnoliopsida</taxon>
        <taxon>eudicotyledons</taxon>
        <taxon>Gunneridae</taxon>
        <taxon>Pentapetalae</taxon>
        <taxon>rosids</taxon>
        <taxon>fabids</taxon>
        <taxon>Malpighiales</taxon>
        <taxon>Salicaceae</taxon>
        <taxon>Saliceae</taxon>
        <taxon>Salix</taxon>
    </lineage>
</organism>
<evidence type="ECO:0000313" key="11">
    <source>
        <dbReference type="Proteomes" id="UP000657918"/>
    </source>
</evidence>
<dbReference type="AlphaFoldDB" id="A0A835MPL0"/>
<gene>
    <name evidence="10" type="ORF">SADUNF_Sadunf14G0031400</name>
</gene>
<keyword evidence="2" id="KW-0479">Metal-binding</keyword>
<feature type="compositionally biased region" description="Low complexity" evidence="6">
    <location>
        <begin position="123"/>
        <end position="159"/>
    </location>
</feature>
<evidence type="ECO:0000256" key="4">
    <source>
        <dbReference type="ARBA" id="ARBA00023008"/>
    </source>
</evidence>
<keyword evidence="3" id="KW-0249">Electron transport</keyword>
<evidence type="ECO:0000256" key="3">
    <source>
        <dbReference type="ARBA" id="ARBA00022982"/>
    </source>
</evidence>
<keyword evidence="8" id="KW-0732">Signal</keyword>
<dbReference type="CDD" id="cd04216">
    <property type="entry name" value="Phytocyanin"/>
    <property type="match status" value="1"/>
</dbReference>
<dbReference type="Gene3D" id="2.60.40.420">
    <property type="entry name" value="Cupredoxins - blue copper proteins"/>
    <property type="match status" value="1"/>
</dbReference>
<feature type="domain" description="Phytocyanin" evidence="9">
    <location>
        <begin position="22"/>
        <end position="120"/>
    </location>
</feature>
<feature type="chain" id="PRO_5032352549" description="Phytocyanin domain-containing protein" evidence="8">
    <location>
        <begin position="21"/>
        <end position="194"/>
    </location>
</feature>
<evidence type="ECO:0000259" key="9">
    <source>
        <dbReference type="PROSITE" id="PS51485"/>
    </source>
</evidence>
<sequence>MANIASALLILLLAAPAAYAATTYTVGDSNGWTTSGDYTTWASDKTFTVGDSLVFNYGLSHSVAEVSKDDYDSCSTSNLGKTYTDGSSTITLSTAGPMYFICSTPGHCGNGMKLAINVVAASGTPSTPTTPATPSDGGSTTPSTPSGSSSPTTPSTSAKSPPPPSRYTSGATSILYNMMLGVFLVLGTTVAMLC</sequence>
<keyword evidence="5" id="KW-0325">Glycoprotein</keyword>
<accession>A0A835MPL0</accession>
<proteinExistence type="predicted"/>
<evidence type="ECO:0000256" key="6">
    <source>
        <dbReference type="SAM" id="MobiDB-lite"/>
    </source>
</evidence>
<comment type="caution">
    <text evidence="10">The sequence shown here is derived from an EMBL/GenBank/DDBJ whole genome shotgun (WGS) entry which is preliminary data.</text>
</comment>
<dbReference type="PANTHER" id="PTHR33021">
    <property type="entry name" value="BLUE COPPER PROTEIN"/>
    <property type="match status" value="1"/>
</dbReference>
<dbReference type="GO" id="GO:0005886">
    <property type="term" value="C:plasma membrane"/>
    <property type="evidence" value="ECO:0007669"/>
    <property type="project" value="TreeGrafter"/>
</dbReference>
<dbReference type="Pfam" id="PF02298">
    <property type="entry name" value="Cu_bind_like"/>
    <property type="match status" value="1"/>
</dbReference>
<dbReference type="PROSITE" id="PS51485">
    <property type="entry name" value="PHYTOCYANIN"/>
    <property type="match status" value="1"/>
</dbReference>
<keyword evidence="4" id="KW-0186">Copper</keyword>